<dbReference type="AlphaFoldDB" id="A0AA87XVH3"/>
<gene>
    <name evidence="2" type="ORF">GCM10007387_19680</name>
</gene>
<dbReference type="PROSITE" id="PS51257">
    <property type="entry name" value="PROKAR_LIPOPROTEIN"/>
    <property type="match status" value="1"/>
</dbReference>
<accession>A0AA87XVH3</accession>
<comment type="caution">
    <text evidence="2">The sequence shown here is derived from an EMBL/GenBank/DDBJ whole genome shotgun (WGS) entry which is preliminary data.</text>
</comment>
<feature type="transmembrane region" description="Helical" evidence="1">
    <location>
        <begin position="16"/>
        <end position="36"/>
    </location>
</feature>
<sequence>MKSVQDWLFKGRHFKLQALSFAIVACCLTVFFYGLITYPDAPYKPCVDGPYCGKTGKHHSYESYRDWNRWEGVLIACWPIGLLAAFGLSRLRKQPRRILERSAGSVYDPG</sequence>
<evidence type="ECO:0000256" key="1">
    <source>
        <dbReference type="SAM" id="Phobius"/>
    </source>
</evidence>
<name>A0AA87XVH3_9BURK</name>
<dbReference type="Proteomes" id="UP000628442">
    <property type="component" value="Unassembled WGS sequence"/>
</dbReference>
<dbReference type="EMBL" id="BMWV01000004">
    <property type="protein sequence ID" value="GGY37785.1"/>
    <property type="molecule type" value="Genomic_DNA"/>
</dbReference>
<evidence type="ECO:0000313" key="2">
    <source>
        <dbReference type="EMBL" id="GGY37785.1"/>
    </source>
</evidence>
<keyword evidence="1" id="KW-0812">Transmembrane</keyword>
<organism evidence="2 3">
    <name type="scientific">Pseudoduganella albidiflava</name>
    <dbReference type="NCBI Taxonomy" id="321983"/>
    <lineage>
        <taxon>Bacteria</taxon>
        <taxon>Pseudomonadati</taxon>
        <taxon>Pseudomonadota</taxon>
        <taxon>Betaproteobacteria</taxon>
        <taxon>Burkholderiales</taxon>
        <taxon>Oxalobacteraceae</taxon>
        <taxon>Telluria group</taxon>
        <taxon>Pseudoduganella</taxon>
    </lineage>
</organism>
<evidence type="ECO:0000313" key="3">
    <source>
        <dbReference type="Proteomes" id="UP000628442"/>
    </source>
</evidence>
<keyword evidence="1" id="KW-0472">Membrane</keyword>
<feature type="transmembrane region" description="Helical" evidence="1">
    <location>
        <begin position="72"/>
        <end position="91"/>
    </location>
</feature>
<reference evidence="2" key="2">
    <citation type="submission" date="2022-12" db="EMBL/GenBank/DDBJ databases">
        <authorList>
            <person name="Sun Q."/>
            <person name="Kim S."/>
        </authorList>
    </citation>
    <scope>NUCLEOTIDE SEQUENCE</scope>
    <source>
        <strain evidence="2">KCTC 12343</strain>
    </source>
</reference>
<keyword evidence="1" id="KW-1133">Transmembrane helix</keyword>
<proteinExistence type="predicted"/>
<reference evidence="2" key="1">
    <citation type="journal article" date="2014" name="Int. J. Syst. Evol. Microbiol.">
        <title>Complete genome sequence of Corynebacterium casei LMG S-19264T (=DSM 44701T), isolated from a smear-ripened cheese.</title>
        <authorList>
            <consortium name="US DOE Joint Genome Institute (JGI-PGF)"/>
            <person name="Walter F."/>
            <person name="Albersmeier A."/>
            <person name="Kalinowski J."/>
            <person name="Ruckert C."/>
        </authorList>
    </citation>
    <scope>NUCLEOTIDE SEQUENCE</scope>
    <source>
        <strain evidence="2">KCTC 12343</strain>
    </source>
</reference>
<protein>
    <submittedName>
        <fullName evidence="2">Uncharacterized protein</fullName>
    </submittedName>
</protein>